<proteinExistence type="predicted"/>
<protein>
    <recommendedName>
        <fullName evidence="1">ribose-phosphate diphosphokinase</fullName>
        <ecNumber evidence="1">2.7.6.1</ecNumber>
    </recommendedName>
</protein>
<name>A0A8A4TPI0_SULCO</name>
<accession>A0A8A4TPI0</accession>
<evidence type="ECO:0000313" key="9">
    <source>
        <dbReference type="EMBL" id="QTD50982.1"/>
    </source>
</evidence>
<gene>
    <name evidence="9" type="ORF">J3U87_00805</name>
</gene>
<evidence type="ECO:0000256" key="4">
    <source>
        <dbReference type="ARBA" id="ARBA00022741"/>
    </source>
</evidence>
<dbReference type="Pfam" id="PF13793">
    <property type="entry name" value="Pribosyltran_N"/>
    <property type="match status" value="1"/>
</dbReference>
<keyword evidence="4" id="KW-0547">Nucleotide-binding</keyword>
<keyword evidence="2" id="KW-0808">Transferase</keyword>
<dbReference type="KEGG" id="scor:J3U87_00805"/>
<dbReference type="AlphaFoldDB" id="A0A8A4TPI0"/>
<evidence type="ECO:0000256" key="2">
    <source>
        <dbReference type="ARBA" id="ARBA00022679"/>
    </source>
</evidence>
<dbReference type="InterPro" id="IPR029057">
    <property type="entry name" value="PRTase-like"/>
</dbReference>
<dbReference type="Proteomes" id="UP000663929">
    <property type="component" value="Chromosome"/>
</dbReference>
<organism evidence="9 10">
    <name type="scientific">Sulfidibacter corallicola</name>
    <dbReference type="NCBI Taxonomy" id="2818388"/>
    <lineage>
        <taxon>Bacteria</taxon>
        <taxon>Pseudomonadati</taxon>
        <taxon>Acidobacteriota</taxon>
        <taxon>Holophagae</taxon>
        <taxon>Acanthopleuribacterales</taxon>
        <taxon>Acanthopleuribacteraceae</taxon>
        <taxon>Sulfidibacter</taxon>
    </lineage>
</organism>
<dbReference type="GO" id="GO:0006164">
    <property type="term" value="P:purine nucleotide biosynthetic process"/>
    <property type="evidence" value="ECO:0007669"/>
    <property type="project" value="TreeGrafter"/>
</dbReference>
<dbReference type="Pfam" id="PF14572">
    <property type="entry name" value="Pribosyl_synth"/>
    <property type="match status" value="1"/>
</dbReference>
<evidence type="ECO:0000256" key="7">
    <source>
        <dbReference type="ARBA" id="ARBA00049535"/>
    </source>
</evidence>
<dbReference type="NCBIfam" id="TIGR01251">
    <property type="entry name" value="ribP_PPkin"/>
    <property type="match status" value="1"/>
</dbReference>
<evidence type="ECO:0000313" key="10">
    <source>
        <dbReference type="Proteomes" id="UP000663929"/>
    </source>
</evidence>
<dbReference type="EC" id="2.7.6.1" evidence="1"/>
<dbReference type="RefSeq" id="WP_237381118.1">
    <property type="nucleotide sequence ID" value="NZ_CP071793.1"/>
</dbReference>
<dbReference type="PANTHER" id="PTHR10210:SF32">
    <property type="entry name" value="RIBOSE-PHOSPHATE PYROPHOSPHOKINASE 2"/>
    <property type="match status" value="1"/>
</dbReference>
<feature type="domain" description="Ribose-phosphate pyrophosphokinase N-terminal" evidence="8">
    <location>
        <begin position="11"/>
        <end position="120"/>
    </location>
</feature>
<dbReference type="SMART" id="SM01400">
    <property type="entry name" value="Pribosyltran_N"/>
    <property type="match status" value="1"/>
</dbReference>
<evidence type="ECO:0000256" key="5">
    <source>
        <dbReference type="ARBA" id="ARBA00022777"/>
    </source>
</evidence>
<dbReference type="GO" id="GO:0005737">
    <property type="term" value="C:cytoplasm"/>
    <property type="evidence" value="ECO:0007669"/>
    <property type="project" value="TreeGrafter"/>
</dbReference>
<keyword evidence="6" id="KW-0067">ATP-binding</keyword>
<dbReference type="InterPro" id="IPR029099">
    <property type="entry name" value="Pribosyltran_N"/>
</dbReference>
<dbReference type="GO" id="GO:0004749">
    <property type="term" value="F:ribose phosphate diphosphokinase activity"/>
    <property type="evidence" value="ECO:0007669"/>
    <property type="project" value="UniProtKB-EC"/>
</dbReference>
<evidence type="ECO:0000256" key="6">
    <source>
        <dbReference type="ARBA" id="ARBA00022840"/>
    </source>
</evidence>
<evidence type="ECO:0000259" key="8">
    <source>
        <dbReference type="Pfam" id="PF13793"/>
    </source>
</evidence>
<dbReference type="EMBL" id="CP071793">
    <property type="protein sequence ID" value="QTD50982.1"/>
    <property type="molecule type" value="Genomic_DNA"/>
</dbReference>
<dbReference type="InterPro" id="IPR005946">
    <property type="entry name" value="Rib-P_diPkinase"/>
</dbReference>
<dbReference type="GO" id="GO:0006015">
    <property type="term" value="P:5-phosphoribose 1-diphosphate biosynthetic process"/>
    <property type="evidence" value="ECO:0007669"/>
    <property type="project" value="TreeGrafter"/>
</dbReference>
<dbReference type="InterPro" id="IPR000836">
    <property type="entry name" value="PRTase_dom"/>
</dbReference>
<keyword evidence="3" id="KW-0545">Nucleotide biosynthesis</keyword>
<evidence type="ECO:0000256" key="3">
    <source>
        <dbReference type="ARBA" id="ARBA00022727"/>
    </source>
</evidence>
<dbReference type="GO" id="GO:0002189">
    <property type="term" value="C:ribose phosphate diphosphokinase complex"/>
    <property type="evidence" value="ECO:0007669"/>
    <property type="project" value="TreeGrafter"/>
</dbReference>
<reference evidence="9" key="1">
    <citation type="submission" date="2021-03" db="EMBL/GenBank/DDBJ databases">
        <title>Acanthopleuribacteraceae sp. M133.</title>
        <authorList>
            <person name="Wang G."/>
        </authorList>
    </citation>
    <scope>NUCLEOTIDE SEQUENCE</scope>
    <source>
        <strain evidence="9">M133</strain>
    </source>
</reference>
<sequence>MARSATPALVYSTPQYRYFSEKLAQRPNFALGGLERVRFPDGEIYQRLTHPVRDRDAVVVGGTVSSEETMELYDLASGLANHGVDHLTLVVPYFGYATMERKSRSGEIVTAKNRAVLLSSIPRARICNEIVMIDLHTGGIPHYFENHLRPYHLISYKLIAKIVNGLDKSSDLILASTDAGRAKWVAFLANQLGLPAAFVYKRRISGTETEIRGINADVAGKHVVIYDDMIRTGGSLVKAGQAYRDGGAVRITAISTHGLFAGEGLARVRDSGLFDRVIVTDTHPNAIHMAESQKDGFLRVESVIPEVASFLENRENWGDAPEIDVS</sequence>
<keyword evidence="5" id="KW-0418">Kinase</keyword>
<dbReference type="GO" id="GO:0016301">
    <property type="term" value="F:kinase activity"/>
    <property type="evidence" value="ECO:0007669"/>
    <property type="project" value="UniProtKB-KW"/>
</dbReference>
<evidence type="ECO:0000256" key="1">
    <source>
        <dbReference type="ARBA" id="ARBA00013247"/>
    </source>
</evidence>
<dbReference type="SUPFAM" id="SSF53271">
    <property type="entry name" value="PRTase-like"/>
    <property type="match status" value="2"/>
</dbReference>
<comment type="catalytic activity">
    <reaction evidence="7">
        <text>D-ribose 5-phosphate + ATP = 5-phospho-alpha-D-ribose 1-diphosphate + AMP + H(+)</text>
        <dbReference type="Rhea" id="RHEA:15609"/>
        <dbReference type="ChEBI" id="CHEBI:15378"/>
        <dbReference type="ChEBI" id="CHEBI:30616"/>
        <dbReference type="ChEBI" id="CHEBI:58017"/>
        <dbReference type="ChEBI" id="CHEBI:78346"/>
        <dbReference type="ChEBI" id="CHEBI:456215"/>
        <dbReference type="EC" id="2.7.6.1"/>
    </reaction>
</comment>
<keyword evidence="10" id="KW-1185">Reference proteome</keyword>
<dbReference type="GO" id="GO:0005524">
    <property type="term" value="F:ATP binding"/>
    <property type="evidence" value="ECO:0007669"/>
    <property type="project" value="UniProtKB-KW"/>
</dbReference>
<dbReference type="Gene3D" id="3.40.50.2020">
    <property type="match status" value="2"/>
</dbReference>
<dbReference type="GO" id="GO:0000287">
    <property type="term" value="F:magnesium ion binding"/>
    <property type="evidence" value="ECO:0007669"/>
    <property type="project" value="InterPro"/>
</dbReference>
<dbReference type="PANTHER" id="PTHR10210">
    <property type="entry name" value="RIBOSE-PHOSPHATE DIPHOSPHOKINASE FAMILY MEMBER"/>
    <property type="match status" value="1"/>
</dbReference>
<dbReference type="CDD" id="cd06223">
    <property type="entry name" value="PRTases_typeI"/>
    <property type="match status" value="1"/>
</dbReference>